<dbReference type="KEGG" id="pno:SNOG_06370"/>
<dbReference type="InParanoid" id="Q0UPE4"/>
<dbReference type="HOGENOM" id="CLU_2723044_0_0_1"/>
<sequence length="72" mass="7845">MTTRLAIPPQRLGLRSAQVRTGSAMSFAPGNSFTVSVHLQLAPRNTGQPPIPHIAMLPVVIQFEFNRYLSTG</sequence>
<dbReference type="Proteomes" id="UP000001055">
    <property type="component" value="Unassembled WGS sequence"/>
</dbReference>
<evidence type="ECO:0000313" key="2">
    <source>
        <dbReference type="Proteomes" id="UP000001055"/>
    </source>
</evidence>
<dbReference type="RefSeq" id="XP_001796743.1">
    <property type="nucleotide sequence ID" value="XM_001796691.1"/>
</dbReference>
<dbReference type="GeneID" id="5973622"/>
<organism evidence="1 2">
    <name type="scientific">Phaeosphaeria nodorum (strain SN15 / ATCC MYA-4574 / FGSC 10173)</name>
    <name type="common">Glume blotch fungus</name>
    <name type="synonym">Parastagonospora nodorum</name>
    <dbReference type="NCBI Taxonomy" id="321614"/>
    <lineage>
        <taxon>Eukaryota</taxon>
        <taxon>Fungi</taxon>
        <taxon>Dikarya</taxon>
        <taxon>Ascomycota</taxon>
        <taxon>Pezizomycotina</taxon>
        <taxon>Dothideomycetes</taxon>
        <taxon>Pleosporomycetidae</taxon>
        <taxon>Pleosporales</taxon>
        <taxon>Pleosporineae</taxon>
        <taxon>Phaeosphaeriaceae</taxon>
        <taxon>Parastagonospora</taxon>
    </lineage>
</organism>
<proteinExistence type="predicted"/>
<evidence type="ECO:0000313" key="1">
    <source>
        <dbReference type="EMBL" id="EAT86201.1"/>
    </source>
</evidence>
<reference evidence="2" key="1">
    <citation type="journal article" date="2007" name="Plant Cell">
        <title>Dothideomycete-plant interactions illuminated by genome sequencing and EST analysis of the wheat pathogen Stagonospora nodorum.</title>
        <authorList>
            <person name="Hane J.K."/>
            <person name="Lowe R.G."/>
            <person name="Solomon P.S."/>
            <person name="Tan K.C."/>
            <person name="Schoch C.L."/>
            <person name="Spatafora J.W."/>
            <person name="Crous P.W."/>
            <person name="Kodira C."/>
            <person name="Birren B.W."/>
            <person name="Galagan J.E."/>
            <person name="Torriani S.F."/>
            <person name="McDonald B.A."/>
            <person name="Oliver R.P."/>
        </authorList>
    </citation>
    <scope>NUCLEOTIDE SEQUENCE [LARGE SCALE GENOMIC DNA]</scope>
    <source>
        <strain evidence="2">SN15 / ATCC MYA-4574 / FGSC 10173</strain>
    </source>
</reference>
<dbReference type="AlphaFoldDB" id="Q0UPE4"/>
<dbReference type="EMBL" id="CH445333">
    <property type="protein sequence ID" value="EAT86201.1"/>
    <property type="molecule type" value="Genomic_DNA"/>
</dbReference>
<accession>Q0UPE4</accession>
<protein>
    <submittedName>
        <fullName evidence="1">Uncharacterized protein</fullName>
    </submittedName>
</protein>
<name>Q0UPE4_PHANO</name>
<gene>
    <name evidence="1" type="ORF">SNOG_06370</name>
</gene>